<dbReference type="PANTHER" id="PTHR43656">
    <property type="entry name" value="BINDING OXIDOREDUCTASE, PUTATIVE (AFU_ORTHOLOGUE AFUA_2G08260)-RELATED"/>
    <property type="match status" value="1"/>
</dbReference>
<dbReference type="Gene3D" id="3.20.20.70">
    <property type="entry name" value="Aldolase class I"/>
    <property type="match status" value="1"/>
</dbReference>
<reference evidence="4 5" key="1">
    <citation type="journal article" date="2018" name="Int. J. Syst. Evol. Microbiol.">
        <title>Mesosutterella multiformis gen. nov., sp. nov., a member of the family Sutterellaceae and Sutterella megalosphaeroides sp. nov., isolated from human faeces.</title>
        <authorList>
            <person name="Sakamoto M."/>
            <person name="Ikeyama N."/>
            <person name="Kunihiro T."/>
            <person name="Iino T."/>
            <person name="Yuki M."/>
            <person name="Ohkuma M."/>
        </authorList>
    </citation>
    <scope>NUCLEOTIDE SEQUENCE [LARGE SCALE GENOMIC DNA]</scope>
    <source>
        <strain evidence="4 5">4NBBH2</strain>
    </source>
</reference>
<dbReference type="InterPro" id="IPR051799">
    <property type="entry name" value="NADH_flavin_oxidoreductase"/>
</dbReference>
<organism evidence="4 5">
    <name type="scientific">Mesosutterella multiformis</name>
    <dbReference type="NCBI Taxonomy" id="2259133"/>
    <lineage>
        <taxon>Bacteria</taxon>
        <taxon>Pseudomonadati</taxon>
        <taxon>Pseudomonadota</taxon>
        <taxon>Betaproteobacteria</taxon>
        <taxon>Burkholderiales</taxon>
        <taxon>Sutterellaceae</taxon>
        <taxon>Mesosutterella</taxon>
    </lineage>
</organism>
<accession>A0A388SD57</accession>
<comment type="caution">
    <text evidence="4">The sequence shown here is derived from an EMBL/GenBank/DDBJ whole genome shotgun (WGS) entry which is preliminary data.</text>
</comment>
<protein>
    <submittedName>
        <fullName evidence="4">NADH-dependent flavin oxidoreductase</fullName>
    </submittedName>
</protein>
<dbReference type="InterPro" id="IPR001155">
    <property type="entry name" value="OxRdtase_FMN_N"/>
</dbReference>
<evidence type="ECO:0000256" key="2">
    <source>
        <dbReference type="ARBA" id="ARBA00023002"/>
    </source>
</evidence>
<proteinExistence type="predicted"/>
<evidence type="ECO:0000259" key="3">
    <source>
        <dbReference type="Pfam" id="PF00724"/>
    </source>
</evidence>
<dbReference type="GO" id="GO:0010181">
    <property type="term" value="F:FMN binding"/>
    <property type="evidence" value="ECO:0007669"/>
    <property type="project" value="InterPro"/>
</dbReference>
<evidence type="ECO:0000313" key="4">
    <source>
        <dbReference type="EMBL" id="GBO94272.1"/>
    </source>
</evidence>
<dbReference type="InterPro" id="IPR013785">
    <property type="entry name" value="Aldolase_TIM"/>
</dbReference>
<keyword evidence="5" id="KW-1185">Reference proteome</keyword>
<dbReference type="GO" id="GO:0016491">
    <property type="term" value="F:oxidoreductase activity"/>
    <property type="evidence" value="ECO:0007669"/>
    <property type="project" value="UniProtKB-KW"/>
</dbReference>
<dbReference type="EMBL" id="BGZJ01000001">
    <property type="protein sequence ID" value="GBO94272.1"/>
    <property type="molecule type" value="Genomic_DNA"/>
</dbReference>
<dbReference type="PANTHER" id="PTHR43656:SF2">
    <property type="entry name" value="BINDING OXIDOREDUCTASE, PUTATIVE (AFU_ORTHOLOGUE AFUA_2G08260)-RELATED"/>
    <property type="match status" value="1"/>
</dbReference>
<dbReference type="AlphaFoldDB" id="A0A388SD57"/>
<feature type="domain" description="NADH:flavin oxidoreductase/NADH oxidase N-terminal" evidence="3">
    <location>
        <begin position="8"/>
        <end position="334"/>
    </location>
</feature>
<sequence>MANDYSNLFLPYTLNNGVTVPNRLAVAPLTLYCQNPDGTVSDDERDFLKHHGEGFGLYVTGATLVDAGGQSFYRQARALSEADLPSLRERVEIVRSLGAIPIAQLFHGGILANPDFLPDRQPRGPSATPDGKASELTEAEIESLIQKFAYAAELCMKAGYAGVEVHGAGPFLLPQFVSEATNRRTDRWGGSLENQLRFPLAVLDTVIDVKKKAGQKDFIIGYRITPEQPGEKGITMKETLAAVSEIVKRPIQYLHVSQQNFFHAVRRGADTSKSRMELIHEAVAGRTAVIGAGELVTGADFERAVSSGWTEFAAAGQSVMLNPDLARLVREGRDDLIDRFRDESKNDSYHLPKVLWPWVPDKDGPAKLP</sequence>
<dbReference type="SUPFAM" id="SSF51395">
    <property type="entry name" value="FMN-linked oxidoreductases"/>
    <property type="match status" value="1"/>
</dbReference>
<evidence type="ECO:0000313" key="5">
    <source>
        <dbReference type="Proteomes" id="UP000266091"/>
    </source>
</evidence>
<evidence type="ECO:0000256" key="1">
    <source>
        <dbReference type="ARBA" id="ARBA00022630"/>
    </source>
</evidence>
<dbReference type="Pfam" id="PF00724">
    <property type="entry name" value="Oxidored_FMN"/>
    <property type="match status" value="1"/>
</dbReference>
<dbReference type="Proteomes" id="UP000266091">
    <property type="component" value="Unassembled WGS sequence"/>
</dbReference>
<keyword evidence="2" id="KW-0560">Oxidoreductase</keyword>
<keyword evidence="1" id="KW-0285">Flavoprotein</keyword>
<name>A0A388SD57_9BURK</name>
<gene>
    <name evidence="4" type="ORF">MESMUL_16260</name>
</gene>